<dbReference type="VEuPathDB" id="MicrosporidiaDB:HERIO_2534"/>
<dbReference type="Proteomes" id="UP000192356">
    <property type="component" value="Unassembled WGS sequence"/>
</dbReference>
<keyword evidence="3" id="KW-0687">Ribonucleoprotein</keyword>
<comment type="similarity">
    <text evidence="1">Belongs to the eukaryotic ribosomal protein eL33 family.</text>
</comment>
<dbReference type="AlphaFoldDB" id="A0A1X0Q6K0"/>
<keyword evidence="5" id="KW-1185">Reference proteome</keyword>
<dbReference type="PANTHER" id="PTHR10902">
    <property type="entry name" value="60S RIBOSOMAL PROTEIN L35A"/>
    <property type="match status" value="1"/>
</dbReference>
<dbReference type="GO" id="GO:1990904">
    <property type="term" value="C:ribonucleoprotein complex"/>
    <property type="evidence" value="ECO:0007669"/>
    <property type="project" value="UniProtKB-KW"/>
</dbReference>
<comment type="caution">
    <text evidence="4">The sequence shown here is derived from an EMBL/GenBank/DDBJ whole genome shotgun (WGS) entry which is preliminary data.</text>
</comment>
<dbReference type="InterPro" id="IPR038661">
    <property type="entry name" value="Ribosomal_eL33_sf"/>
</dbReference>
<protein>
    <submittedName>
        <fullName evidence="4">RL35A</fullName>
    </submittedName>
</protein>
<dbReference type="Pfam" id="PF01247">
    <property type="entry name" value="Ribosomal_L35Ae"/>
    <property type="match status" value="1"/>
</dbReference>
<dbReference type="OrthoDB" id="1166329at2759"/>
<sequence length="121" mass="13989">MIQLLEKYISKLNATKVNFTDSNMLKTCVKGIFVSHRRGLRRLRPTQSIIKINNVTDSETASAYINNAIMFCYRNKDGKTIRINGFIRATHGNKGAVRATFERNLNPQWIGREVFIKLYKH</sequence>
<name>A0A1X0Q6K0_9MICR</name>
<dbReference type="GO" id="GO:0005840">
    <property type="term" value="C:ribosome"/>
    <property type="evidence" value="ECO:0007669"/>
    <property type="project" value="UniProtKB-KW"/>
</dbReference>
<evidence type="ECO:0000256" key="3">
    <source>
        <dbReference type="ARBA" id="ARBA00023274"/>
    </source>
</evidence>
<dbReference type="InterPro" id="IPR001780">
    <property type="entry name" value="Ribosomal_eL33"/>
</dbReference>
<keyword evidence="2" id="KW-0689">Ribosomal protein</keyword>
<accession>A0A1X0Q6K0</accession>
<dbReference type="Gene3D" id="2.40.10.190">
    <property type="entry name" value="translation elongation factor selb, chain A, domain 4"/>
    <property type="match status" value="1"/>
</dbReference>
<gene>
    <name evidence="4" type="primary">RL35A</name>
    <name evidence="4" type="ORF">HERIO_2534</name>
</gene>
<evidence type="ECO:0000313" key="4">
    <source>
        <dbReference type="EMBL" id="ORD95388.1"/>
    </source>
</evidence>
<reference evidence="4 5" key="1">
    <citation type="journal article" date="2017" name="Environ. Microbiol.">
        <title>Decay of the glycolytic pathway and adaptation to intranuclear parasitism within Enterocytozoonidae microsporidia.</title>
        <authorList>
            <person name="Wiredu Boakye D."/>
            <person name="Jaroenlak P."/>
            <person name="Prachumwat A."/>
            <person name="Williams T.A."/>
            <person name="Bateman K.S."/>
            <person name="Itsathitphaisarn O."/>
            <person name="Sritunyalucksana K."/>
            <person name="Paszkiewicz K.H."/>
            <person name="Moore K.A."/>
            <person name="Stentiford G.D."/>
            <person name="Williams B.A."/>
        </authorList>
    </citation>
    <scope>NUCLEOTIDE SEQUENCE [LARGE SCALE GENOMIC DNA]</scope>
    <source>
        <strain evidence="4 5">GB1</strain>
    </source>
</reference>
<dbReference type="SUPFAM" id="SSF50447">
    <property type="entry name" value="Translation proteins"/>
    <property type="match status" value="1"/>
</dbReference>
<dbReference type="GO" id="GO:0006412">
    <property type="term" value="P:translation"/>
    <property type="evidence" value="ECO:0007669"/>
    <property type="project" value="InterPro"/>
</dbReference>
<dbReference type="GO" id="GO:0003735">
    <property type="term" value="F:structural constituent of ribosome"/>
    <property type="evidence" value="ECO:0007669"/>
    <property type="project" value="InterPro"/>
</dbReference>
<evidence type="ECO:0000256" key="2">
    <source>
        <dbReference type="ARBA" id="ARBA00022980"/>
    </source>
</evidence>
<proteinExistence type="inferred from homology"/>
<dbReference type="InterPro" id="IPR009000">
    <property type="entry name" value="Transl_B-barrel_sf"/>
</dbReference>
<dbReference type="VEuPathDB" id="MicrosporidiaDB:A0H76_275"/>
<evidence type="ECO:0000313" key="5">
    <source>
        <dbReference type="Proteomes" id="UP000192356"/>
    </source>
</evidence>
<evidence type="ECO:0000256" key="1">
    <source>
        <dbReference type="ARBA" id="ARBA00009269"/>
    </source>
</evidence>
<organism evidence="4 5">
    <name type="scientific">Hepatospora eriocheir</name>
    <dbReference type="NCBI Taxonomy" id="1081669"/>
    <lineage>
        <taxon>Eukaryota</taxon>
        <taxon>Fungi</taxon>
        <taxon>Fungi incertae sedis</taxon>
        <taxon>Microsporidia</taxon>
        <taxon>Hepatosporidae</taxon>
        <taxon>Hepatospora</taxon>
    </lineage>
</organism>
<dbReference type="EMBL" id="LVKB01000341">
    <property type="protein sequence ID" value="ORD95388.1"/>
    <property type="molecule type" value="Genomic_DNA"/>
</dbReference>